<dbReference type="InterPro" id="IPR036138">
    <property type="entry name" value="PBP_dimer_sf"/>
</dbReference>
<feature type="domain" description="Penicillin-binding protein transpeptidase" evidence="4">
    <location>
        <begin position="245"/>
        <end position="549"/>
    </location>
</feature>
<evidence type="ECO:0000313" key="6">
    <source>
        <dbReference type="EMBL" id="GMA31728.1"/>
    </source>
</evidence>
<sequence length="581" mass="60649">MLLWIVLVVLALFAVRLVQVQVVQASELAEQGRETRSRTIPINAQRGEILDADGMVMATSVVRYDVQVDLRQVPAYVRYGEDTTDVLGRGAVEAARQLAPLLGVPEHELGAQLTGTAGGLVIAREVTPEVREQVEELGINGLTTHATTTRVYPNGTTAGDLIGWLKDDSSGASGLEYSLDDRLQGTDGTRSYETGIGGTVIPFAAQSTVAAQDGATVHTSLDLDLQYACQSSVDGQVEQSRAEFGAAVVLEVKTGRVLALCDSGSIDPNSPTGSGTVRSVTSPYEPGSTGKILTVAAALNEGLIEPTSTFTVPDQLTMPNGQTFKDATEHPEYELTTAGVLAFSSNTGTVQIGDLMSDSERLDYMNAFGWGGRTGIELAGERAGTNMDPAAWDGRTRYVTMFGQANQVNLLQITNVMATLGNGGVRLPLHMVDGYSDASGSFTPAEVGESVEVVSEQTADEMLLMLEGVMADQLGTTGKKAAIDGYRVAGKTGTAQIPNTVDGRLTDTAASFVGVVPAEDPEIAVGVIVFRPAGAGTGGALAAPVFHDVASAALQMKGIPPSGTTDTLYELYGPGSGPDAE</sequence>
<dbReference type="InterPro" id="IPR012338">
    <property type="entry name" value="Beta-lactam/transpept-like"/>
</dbReference>
<dbReference type="GO" id="GO:0071555">
    <property type="term" value="P:cell wall organization"/>
    <property type="evidence" value="ECO:0007669"/>
    <property type="project" value="TreeGrafter"/>
</dbReference>
<proteinExistence type="inferred from homology"/>
<dbReference type="SUPFAM" id="SSF56601">
    <property type="entry name" value="beta-lactamase/transpeptidase-like"/>
    <property type="match status" value="1"/>
</dbReference>
<reference evidence="6" key="2">
    <citation type="submission" date="2023-02" db="EMBL/GenBank/DDBJ databases">
        <authorList>
            <person name="Sun Q."/>
            <person name="Mori K."/>
        </authorList>
    </citation>
    <scope>NUCLEOTIDE SEQUENCE</scope>
    <source>
        <strain evidence="6">NBRC 112290</strain>
    </source>
</reference>
<dbReference type="GO" id="GO:0005886">
    <property type="term" value="C:plasma membrane"/>
    <property type="evidence" value="ECO:0007669"/>
    <property type="project" value="TreeGrafter"/>
</dbReference>
<evidence type="ECO:0000259" key="4">
    <source>
        <dbReference type="Pfam" id="PF00905"/>
    </source>
</evidence>
<dbReference type="SUPFAM" id="SSF56519">
    <property type="entry name" value="Penicillin binding protein dimerisation domain"/>
    <property type="match status" value="1"/>
</dbReference>
<gene>
    <name evidence="6" type="ORF">GCM10025875_17200</name>
</gene>
<dbReference type="GO" id="GO:0051301">
    <property type="term" value="P:cell division"/>
    <property type="evidence" value="ECO:0007669"/>
    <property type="project" value="UniProtKB-KW"/>
</dbReference>
<evidence type="ECO:0000256" key="2">
    <source>
        <dbReference type="ARBA" id="ARBA00007171"/>
    </source>
</evidence>
<dbReference type="Gene3D" id="3.30.450.330">
    <property type="match status" value="1"/>
</dbReference>
<comment type="similarity">
    <text evidence="2">Belongs to the transpeptidase family.</text>
</comment>
<protein>
    <submittedName>
        <fullName evidence="6">Cell division protein FtsI</fullName>
    </submittedName>
</protein>
<evidence type="ECO:0000259" key="5">
    <source>
        <dbReference type="Pfam" id="PF03717"/>
    </source>
</evidence>
<dbReference type="PANTHER" id="PTHR30627">
    <property type="entry name" value="PEPTIDOGLYCAN D,D-TRANSPEPTIDASE"/>
    <property type="match status" value="1"/>
</dbReference>
<reference evidence="6" key="1">
    <citation type="journal article" date="2014" name="Int. J. Syst. Evol. Microbiol.">
        <title>Complete genome sequence of Corynebacterium casei LMG S-19264T (=DSM 44701T), isolated from a smear-ripened cheese.</title>
        <authorList>
            <consortium name="US DOE Joint Genome Institute (JGI-PGF)"/>
            <person name="Walter F."/>
            <person name="Albersmeier A."/>
            <person name="Kalinowski J."/>
            <person name="Ruckert C."/>
        </authorList>
    </citation>
    <scope>NUCLEOTIDE SEQUENCE</scope>
    <source>
        <strain evidence="6">NBRC 112290</strain>
    </source>
</reference>
<keyword evidence="7" id="KW-1185">Reference proteome</keyword>
<dbReference type="GO" id="GO:0008658">
    <property type="term" value="F:penicillin binding"/>
    <property type="evidence" value="ECO:0007669"/>
    <property type="project" value="InterPro"/>
</dbReference>
<dbReference type="PANTHER" id="PTHR30627:SF1">
    <property type="entry name" value="PEPTIDOGLYCAN D,D-TRANSPEPTIDASE FTSI"/>
    <property type="match status" value="1"/>
</dbReference>
<feature type="domain" description="Penicillin-binding protein dimerisation" evidence="5">
    <location>
        <begin position="41"/>
        <end position="201"/>
    </location>
</feature>
<dbReference type="AlphaFoldDB" id="A0AA37XEF5"/>
<comment type="caution">
    <text evidence="6">The sequence shown here is derived from an EMBL/GenBank/DDBJ whole genome shotgun (WGS) entry which is preliminary data.</text>
</comment>
<dbReference type="Gene3D" id="3.90.1310.10">
    <property type="entry name" value="Penicillin-binding protein 2a (Domain 2)"/>
    <property type="match status" value="1"/>
</dbReference>
<keyword evidence="6" id="KW-0131">Cell cycle</keyword>
<dbReference type="InterPro" id="IPR050515">
    <property type="entry name" value="Beta-lactam/transpept"/>
</dbReference>
<comment type="subcellular location">
    <subcellularLocation>
        <location evidence="1">Membrane</location>
    </subcellularLocation>
</comment>
<evidence type="ECO:0000313" key="7">
    <source>
        <dbReference type="Proteomes" id="UP001157161"/>
    </source>
</evidence>
<dbReference type="InterPro" id="IPR005311">
    <property type="entry name" value="PBP_dimer"/>
</dbReference>
<keyword evidence="3" id="KW-0472">Membrane</keyword>
<dbReference type="Pfam" id="PF00905">
    <property type="entry name" value="Transpeptidase"/>
    <property type="match status" value="1"/>
</dbReference>
<dbReference type="Proteomes" id="UP001157161">
    <property type="component" value="Unassembled WGS sequence"/>
</dbReference>
<accession>A0AA37XEF5</accession>
<dbReference type="InterPro" id="IPR001460">
    <property type="entry name" value="PCN-bd_Tpept"/>
</dbReference>
<evidence type="ECO:0000256" key="1">
    <source>
        <dbReference type="ARBA" id="ARBA00004370"/>
    </source>
</evidence>
<dbReference type="RefSeq" id="WP_284250503.1">
    <property type="nucleotide sequence ID" value="NZ_BSUM01000001.1"/>
</dbReference>
<evidence type="ECO:0000256" key="3">
    <source>
        <dbReference type="ARBA" id="ARBA00023136"/>
    </source>
</evidence>
<dbReference type="EMBL" id="BSUM01000001">
    <property type="protein sequence ID" value="GMA31728.1"/>
    <property type="molecule type" value="Genomic_DNA"/>
</dbReference>
<keyword evidence="6" id="KW-0132">Cell division</keyword>
<dbReference type="Gene3D" id="3.40.710.10">
    <property type="entry name" value="DD-peptidase/beta-lactamase superfamily"/>
    <property type="match status" value="1"/>
</dbReference>
<organism evidence="6 7">
    <name type="scientific">Litorihabitans aurantiacus</name>
    <dbReference type="NCBI Taxonomy" id="1930061"/>
    <lineage>
        <taxon>Bacteria</taxon>
        <taxon>Bacillati</taxon>
        <taxon>Actinomycetota</taxon>
        <taxon>Actinomycetes</taxon>
        <taxon>Micrococcales</taxon>
        <taxon>Beutenbergiaceae</taxon>
        <taxon>Litorihabitans</taxon>
    </lineage>
</organism>
<name>A0AA37XEF5_9MICO</name>
<dbReference type="Pfam" id="PF03717">
    <property type="entry name" value="PBP_dimer"/>
    <property type="match status" value="1"/>
</dbReference>